<organism evidence="2 3">
    <name type="scientific">Quillaja saponaria</name>
    <name type="common">Soap bark tree</name>
    <dbReference type="NCBI Taxonomy" id="32244"/>
    <lineage>
        <taxon>Eukaryota</taxon>
        <taxon>Viridiplantae</taxon>
        <taxon>Streptophyta</taxon>
        <taxon>Embryophyta</taxon>
        <taxon>Tracheophyta</taxon>
        <taxon>Spermatophyta</taxon>
        <taxon>Magnoliopsida</taxon>
        <taxon>eudicotyledons</taxon>
        <taxon>Gunneridae</taxon>
        <taxon>Pentapetalae</taxon>
        <taxon>rosids</taxon>
        <taxon>fabids</taxon>
        <taxon>Fabales</taxon>
        <taxon>Quillajaceae</taxon>
        <taxon>Quillaja</taxon>
    </lineage>
</organism>
<keyword evidence="3" id="KW-1185">Reference proteome</keyword>
<evidence type="ECO:0000313" key="3">
    <source>
        <dbReference type="Proteomes" id="UP001163823"/>
    </source>
</evidence>
<dbReference type="Proteomes" id="UP001163823">
    <property type="component" value="Chromosome 14"/>
</dbReference>
<accession>A0AAD7KN14</accession>
<reference evidence="2" key="1">
    <citation type="journal article" date="2023" name="Science">
        <title>Elucidation of the pathway for biosynthesis of saponin adjuvants from the soapbark tree.</title>
        <authorList>
            <person name="Reed J."/>
            <person name="Orme A."/>
            <person name="El-Demerdash A."/>
            <person name="Owen C."/>
            <person name="Martin L.B.B."/>
            <person name="Misra R.C."/>
            <person name="Kikuchi S."/>
            <person name="Rejzek M."/>
            <person name="Martin A.C."/>
            <person name="Harkess A."/>
            <person name="Leebens-Mack J."/>
            <person name="Louveau T."/>
            <person name="Stephenson M.J."/>
            <person name="Osbourn A."/>
        </authorList>
    </citation>
    <scope>NUCLEOTIDE SEQUENCE</scope>
    <source>
        <strain evidence="2">S10</strain>
    </source>
</reference>
<dbReference type="AlphaFoldDB" id="A0AAD7KN14"/>
<feature type="region of interest" description="Disordered" evidence="1">
    <location>
        <begin position="1"/>
        <end position="20"/>
    </location>
</feature>
<feature type="region of interest" description="Disordered" evidence="1">
    <location>
        <begin position="135"/>
        <end position="179"/>
    </location>
</feature>
<gene>
    <name evidence="2" type="ORF">O6P43_032489</name>
</gene>
<evidence type="ECO:0000256" key="1">
    <source>
        <dbReference type="SAM" id="MobiDB-lite"/>
    </source>
</evidence>
<dbReference type="PANTHER" id="PTHR33223:SF10">
    <property type="entry name" value="AMINOTRANSFERASE-LIKE PLANT MOBILE DOMAIN-CONTAINING PROTEIN"/>
    <property type="match status" value="1"/>
</dbReference>
<feature type="compositionally biased region" description="Basic and acidic residues" evidence="1">
    <location>
        <begin position="292"/>
        <end position="307"/>
    </location>
</feature>
<proteinExistence type="predicted"/>
<sequence>MTALGEISARGAVRSPPRTQRRIQFEYLDESSGSGRMAEVRVEPRVEYPVEHTEARHSFTKSVTDCPIPQRVKIPALEQYHGTSDPDDFVIRFESLMLLHDVPDQKSEFRNSMNRRKPKTLEELMNRAEEFINQEEADRDLVAPSYQPPKRQHSLEFRNAPPGRRRKEKGRDRREQSPSRLKFENYRQLNNTRTAVLLAAQSRGFLRFPPILKQKNKNMDSSKFCLFHRSPGYDTEDCFTLKDEIENLIRRGCLTEFVQQEGAKRARQDDRSRGEHSSRRFEQPRYNIKNVDNSRRPPRSPEDKGGM</sequence>
<feature type="compositionally biased region" description="Basic and acidic residues" evidence="1">
    <location>
        <begin position="169"/>
        <end position="179"/>
    </location>
</feature>
<name>A0AAD7KN14_QUISA</name>
<dbReference type="KEGG" id="qsa:O6P43_032489"/>
<comment type="caution">
    <text evidence="2">The sequence shown here is derived from an EMBL/GenBank/DDBJ whole genome shotgun (WGS) entry which is preliminary data.</text>
</comment>
<dbReference type="EMBL" id="JARAOO010000014">
    <property type="protein sequence ID" value="KAJ7942873.1"/>
    <property type="molecule type" value="Genomic_DNA"/>
</dbReference>
<evidence type="ECO:0000313" key="2">
    <source>
        <dbReference type="EMBL" id="KAJ7942873.1"/>
    </source>
</evidence>
<dbReference type="PANTHER" id="PTHR33223">
    <property type="entry name" value="CCHC-TYPE DOMAIN-CONTAINING PROTEIN"/>
    <property type="match status" value="1"/>
</dbReference>
<feature type="region of interest" description="Disordered" evidence="1">
    <location>
        <begin position="260"/>
        <end position="307"/>
    </location>
</feature>
<protein>
    <submittedName>
        <fullName evidence="2">Retrovirus-related Pol polyprotein from transposon 17.6</fullName>
    </submittedName>
</protein>
<feature type="compositionally biased region" description="Basic and acidic residues" evidence="1">
    <location>
        <begin position="262"/>
        <end position="283"/>
    </location>
</feature>